<proteinExistence type="predicted"/>
<dbReference type="Pfam" id="PF00158">
    <property type="entry name" value="Sigma54_activat"/>
    <property type="match status" value="1"/>
</dbReference>
<dbReference type="EMBL" id="AZMM01016231">
    <property type="protein sequence ID" value="ETJ29223.1"/>
    <property type="molecule type" value="Genomic_DNA"/>
</dbReference>
<evidence type="ECO:0000259" key="1">
    <source>
        <dbReference type="Pfam" id="PF00158"/>
    </source>
</evidence>
<dbReference type="InterPro" id="IPR002078">
    <property type="entry name" value="Sigma_54_int"/>
</dbReference>
<evidence type="ECO:0000313" key="2">
    <source>
        <dbReference type="EMBL" id="ETJ29223.1"/>
    </source>
</evidence>
<accession>W1XFV5</accession>
<dbReference type="GO" id="GO:0006355">
    <property type="term" value="P:regulation of DNA-templated transcription"/>
    <property type="evidence" value="ECO:0007669"/>
    <property type="project" value="InterPro"/>
</dbReference>
<feature type="non-terminal residue" evidence="2">
    <location>
        <position position="35"/>
    </location>
</feature>
<dbReference type="AlphaFoldDB" id="W1XFV5"/>
<dbReference type="GO" id="GO:0005524">
    <property type="term" value="F:ATP binding"/>
    <property type="evidence" value="ECO:0007669"/>
    <property type="project" value="InterPro"/>
</dbReference>
<organism evidence="2">
    <name type="scientific">human gut metagenome</name>
    <dbReference type="NCBI Taxonomy" id="408170"/>
    <lineage>
        <taxon>unclassified sequences</taxon>
        <taxon>metagenomes</taxon>
        <taxon>organismal metagenomes</taxon>
    </lineage>
</organism>
<reference evidence="2" key="1">
    <citation type="submission" date="2013-12" db="EMBL/GenBank/DDBJ databases">
        <title>A Varibaculum cambriense genome reconstructed from a premature infant gut community with otherwise low bacterial novelty that shifts toward anaerobic metabolism during the third week of life.</title>
        <authorList>
            <person name="Brown C.T."/>
            <person name="Sharon I."/>
            <person name="Thomas B.C."/>
            <person name="Castelle C.J."/>
            <person name="Morowitz M.J."/>
            <person name="Banfield J.F."/>
        </authorList>
    </citation>
    <scope>NUCLEOTIDE SEQUENCE</scope>
</reference>
<comment type="caution">
    <text evidence="2">The sequence shown here is derived from an EMBL/GenBank/DDBJ whole genome shotgun (WGS) entry which is preliminary data.</text>
</comment>
<dbReference type="PROSITE" id="PS00675">
    <property type="entry name" value="SIGMA54_INTERACT_1"/>
    <property type="match status" value="1"/>
</dbReference>
<protein>
    <submittedName>
        <fullName evidence="2">Aco operon expression regulatory protein</fullName>
    </submittedName>
</protein>
<gene>
    <name evidence="2" type="ORF">Q604_UNBC16231G0002</name>
</gene>
<name>W1XFV5_9ZZZZ</name>
<dbReference type="InterPro" id="IPR025662">
    <property type="entry name" value="Sigma_54_int_dom_ATP-bd_1"/>
</dbReference>
<dbReference type="InterPro" id="IPR027417">
    <property type="entry name" value="P-loop_NTPase"/>
</dbReference>
<sequence>MKNMISFSKKAAKSDCNILIQGESGTGKELISQSI</sequence>
<dbReference type="Gene3D" id="3.40.50.300">
    <property type="entry name" value="P-loop containing nucleotide triphosphate hydrolases"/>
    <property type="match status" value="1"/>
</dbReference>
<feature type="domain" description="Sigma-54 factor interaction" evidence="1">
    <location>
        <begin position="1"/>
        <end position="35"/>
    </location>
</feature>